<feature type="binding site" evidence="11">
    <location>
        <position position="281"/>
    </location>
    <ligand>
        <name>ATP</name>
        <dbReference type="ChEBI" id="CHEBI:30616"/>
    </ligand>
</feature>
<keyword evidence="4 11" id="KW-0808">Transferase</keyword>
<dbReference type="PANTHER" id="PTHR43209:SF1">
    <property type="entry name" value="TRNA SULFURTRANSFERASE"/>
    <property type="match status" value="1"/>
</dbReference>
<dbReference type="GO" id="GO:0000049">
    <property type="term" value="F:tRNA binding"/>
    <property type="evidence" value="ECO:0007669"/>
    <property type="project" value="UniProtKB-UniRule"/>
</dbReference>
<dbReference type="Pfam" id="PF02926">
    <property type="entry name" value="THUMP"/>
    <property type="match status" value="1"/>
</dbReference>
<dbReference type="OrthoDB" id="9773948at2"/>
<dbReference type="Gene3D" id="3.30.2130.30">
    <property type="match status" value="1"/>
</dbReference>
<feature type="active site" description="Cysteine persulfide intermediate" evidence="11">
    <location>
        <position position="467"/>
    </location>
</feature>
<dbReference type="SUPFAM" id="SSF143437">
    <property type="entry name" value="THUMP domain-like"/>
    <property type="match status" value="1"/>
</dbReference>
<dbReference type="AlphaFoldDB" id="A0A510HL93"/>
<dbReference type="InterPro" id="IPR020536">
    <property type="entry name" value="ThiI_AANH"/>
</dbReference>
<dbReference type="InterPro" id="IPR001763">
    <property type="entry name" value="Rhodanese-like_dom"/>
</dbReference>
<evidence type="ECO:0000256" key="4">
    <source>
        <dbReference type="ARBA" id="ARBA00022679"/>
    </source>
</evidence>
<evidence type="ECO:0000256" key="11">
    <source>
        <dbReference type="HAMAP-Rule" id="MF_00021"/>
    </source>
</evidence>
<keyword evidence="2 11" id="KW-0963">Cytoplasm</keyword>
<evidence type="ECO:0000259" key="12">
    <source>
        <dbReference type="PROSITE" id="PS50206"/>
    </source>
</evidence>
<feature type="binding site" evidence="11">
    <location>
        <begin position="199"/>
        <end position="200"/>
    </location>
    <ligand>
        <name>ATP</name>
        <dbReference type="ChEBI" id="CHEBI:30616"/>
    </ligand>
</feature>
<dbReference type="CDD" id="cd11716">
    <property type="entry name" value="THUMP_ThiI"/>
    <property type="match status" value="1"/>
</dbReference>
<organism evidence="14 15">
    <name type="scientific">Rubrobacter xylanophilus</name>
    <dbReference type="NCBI Taxonomy" id="49319"/>
    <lineage>
        <taxon>Bacteria</taxon>
        <taxon>Bacillati</taxon>
        <taxon>Actinomycetota</taxon>
        <taxon>Rubrobacteria</taxon>
        <taxon>Rubrobacterales</taxon>
        <taxon>Rubrobacteraceae</taxon>
        <taxon>Rubrobacter</taxon>
    </lineage>
</organism>
<evidence type="ECO:0000256" key="5">
    <source>
        <dbReference type="ARBA" id="ARBA00022741"/>
    </source>
</evidence>
<feature type="domain" description="Rhodanese" evidence="12">
    <location>
        <begin position="422"/>
        <end position="502"/>
    </location>
</feature>
<sequence length="503" mass="55225">MSETVQRTTETVREGAGFPGFRRGILVRMGGEIYTKSSKTRRRFLRALVDNIKLALRESGLEATVRPEWSRVRVYAEDLRRTREALGRVFGVYSVAEVVEVPYASLEDLVAKVAPMFREHVAGRTFAVRARRRRAPFTSQDVGRELGAALLPFSAGVNLDEPEAEVRLEVGRERAFVILEESRGPGGFPAGTGGRALALFSGGFDSPVAAWQVMRRGIRVDLVIYDLGGCGQVGQALAVARELALRWAPGLEMRANVVDLAPVVSALVRRVDPRLRQILLKRAMYRAGSILAEELGFEALVTGESLGQVSTQTLRNLAVAEEAASVPVLRPLVGSDKQEIIETARKIGTHDVSALVKEHCSIATGPVETWADPEEVLTAESGLDQDVDESWLRRTVANRRVIRLKSWDPTAEESPDYVVDRVPEGAVVVDIREPGEGEPVGDLRLPFSRAMESLDRLDRSREYLLVCASGRRSELLAREMLGRGYRAYSLEGGVDRLAGAVSA</sequence>
<comment type="subcellular location">
    <subcellularLocation>
        <location evidence="1 11">Cytoplasm</location>
    </subcellularLocation>
</comment>
<keyword evidence="3 11" id="KW-0820">tRNA-binding</keyword>
<dbReference type="Pfam" id="PF02568">
    <property type="entry name" value="ThiI"/>
    <property type="match status" value="1"/>
</dbReference>
<keyword evidence="15" id="KW-1185">Reference proteome</keyword>
<dbReference type="PROSITE" id="PS50206">
    <property type="entry name" value="RHODANESE_3"/>
    <property type="match status" value="1"/>
</dbReference>
<comment type="similarity">
    <text evidence="11">Belongs to the ThiI family.</text>
</comment>
<dbReference type="CDD" id="cd00158">
    <property type="entry name" value="RHOD"/>
    <property type="match status" value="1"/>
</dbReference>
<evidence type="ECO:0000259" key="13">
    <source>
        <dbReference type="PROSITE" id="PS51165"/>
    </source>
</evidence>
<dbReference type="Pfam" id="PF22025">
    <property type="entry name" value="ThiI_fer"/>
    <property type="match status" value="1"/>
</dbReference>
<dbReference type="EMBL" id="AP019791">
    <property type="protein sequence ID" value="BBL80105.1"/>
    <property type="molecule type" value="Genomic_DNA"/>
</dbReference>
<dbReference type="GO" id="GO:0004810">
    <property type="term" value="F:CCA tRNA nucleotidyltransferase activity"/>
    <property type="evidence" value="ECO:0007669"/>
    <property type="project" value="InterPro"/>
</dbReference>
<dbReference type="SMART" id="SM00981">
    <property type="entry name" value="THUMP"/>
    <property type="match status" value="1"/>
</dbReference>
<dbReference type="GO" id="GO:0052837">
    <property type="term" value="P:thiazole biosynthetic process"/>
    <property type="evidence" value="ECO:0007669"/>
    <property type="project" value="TreeGrafter"/>
</dbReference>
<dbReference type="RefSeq" id="WP_143528128.1">
    <property type="nucleotide sequence ID" value="NZ_AP019791.1"/>
</dbReference>
<feature type="binding site" evidence="11">
    <location>
        <position position="312"/>
    </location>
    <ligand>
        <name>ATP</name>
        <dbReference type="ChEBI" id="CHEBI:30616"/>
    </ligand>
</feature>
<dbReference type="InterPro" id="IPR004114">
    <property type="entry name" value="THUMP_dom"/>
</dbReference>
<keyword evidence="10" id="KW-0676">Redox-active center</keyword>
<dbReference type="PANTHER" id="PTHR43209">
    <property type="entry name" value="TRNA SULFURTRANSFERASE"/>
    <property type="match status" value="1"/>
</dbReference>
<dbReference type="PROSITE" id="PS51165">
    <property type="entry name" value="THUMP"/>
    <property type="match status" value="1"/>
</dbReference>
<dbReference type="InterPro" id="IPR054173">
    <property type="entry name" value="ThiI_fer"/>
</dbReference>
<evidence type="ECO:0000256" key="8">
    <source>
        <dbReference type="ARBA" id="ARBA00022977"/>
    </source>
</evidence>
<comment type="caution">
    <text evidence="11">Lacks conserved residue(s) required for the propagation of feature annotation.</text>
</comment>
<dbReference type="GO" id="GO:0002937">
    <property type="term" value="P:tRNA 4-thiouridine biosynthesis"/>
    <property type="evidence" value="ECO:0007669"/>
    <property type="project" value="TreeGrafter"/>
</dbReference>
<comment type="function">
    <text evidence="11">Catalyzes the ATP-dependent transfer of a sulfur to tRNA to produce 4-thiouridine in position 8 of tRNAs, which functions as a near-UV photosensor. Also catalyzes the transfer of sulfur to the sulfur carrier protein ThiS, forming ThiS-thiocarboxylate. This is a step in the synthesis of thiazole, in the thiamine biosynthesis pathway. The sulfur is donated as persulfide by IscS.</text>
</comment>
<keyword evidence="5 11" id="KW-0547">Nucleotide-binding</keyword>
<comment type="pathway">
    <text evidence="11">Cofactor biosynthesis; thiamine diphosphate biosynthesis.</text>
</comment>
<feature type="binding site" evidence="11">
    <location>
        <position position="303"/>
    </location>
    <ligand>
        <name>ATP</name>
        <dbReference type="ChEBI" id="CHEBI:30616"/>
    </ligand>
</feature>
<dbReference type="EC" id="2.8.1.4" evidence="11"/>
<gene>
    <name evidence="11" type="primary">thiI</name>
    <name evidence="14" type="ORF">RxyAA322_19590</name>
</gene>
<evidence type="ECO:0000256" key="9">
    <source>
        <dbReference type="ARBA" id="ARBA00023157"/>
    </source>
</evidence>
<dbReference type="GO" id="GO:0140741">
    <property type="term" value="F:tRNA-uracil-4 sulfurtransferase activity"/>
    <property type="evidence" value="ECO:0007669"/>
    <property type="project" value="UniProtKB-EC"/>
</dbReference>
<dbReference type="GO" id="GO:0005829">
    <property type="term" value="C:cytosol"/>
    <property type="evidence" value="ECO:0007669"/>
    <property type="project" value="TreeGrafter"/>
</dbReference>
<evidence type="ECO:0000256" key="3">
    <source>
        <dbReference type="ARBA" id="ARBA00022555"/>
    </source>
</evidence>
<dbReference type="InterPro" id="IPR036873">
    <property type="entry name" value="Rhodanese-like_dom_sf"/>
</dbReference>
<dbReference type="Proteomes" id="UP000318065">
    <property type="component" value="Chromosome"/>
</dbReference>
<feature type="domain" description="THUMP" evidence="13">
    <location>
        <begin position="80"/>
        <end position="181"/>
    </location>
</feature>
<dbReference type="GO" id="GO:0009228">
    <property type="term" value="P:thiamine biosynthetic process"/>
    <property type="evidence" value="ECO:0007669"/>
    <property type="project" value="UniProtKB-KW"/>
</dbReference>
<dbReference type="InterPro" id="IPR003720">
    <property type="entry name" value="tRNA_STrfase"/>
</dbReference>
<dbReference type="Gene3D" id="3.40.250.10">
    <property type="entry name" value="Rhodanese-like domain"/>
    <property type="match status" value="1"/>
</dbReference>
<comment type="catalytic activity">
    <reaction evidence="11">
        <text>[ThiI sulfur-carrier protein]-S-sulfanyl-L-cysteine + a uridine in tRNA + 2 reduced [2Fe-2S]-[ferredoxin] + ATP + H(+) = [ThiI sulfur-carrier protein]-L-cysteine + a 4-thiouridine in tRNA + 2 oxidized [2Fe-2S]-[ferredoxin] + AMP + diphosphate</text>
        <dbReference type="Rhea" id="RHEA:24176"/>
        <dbReference type="Rhea" id="RHEA-COMP:10000"/>
        <dbReference type="Rhea" id="RHEA-COMP:10001"/>
        <dbReference type="Rhea" id="RHEA-COMP:13337"/>
        <dbReference type="Rhea" id="RHEA-COMP:13338"/>
        <dbReference type="Rhea" id="RHEA-COMP:13339"/>
        <dbReference type="Rhea" id="RHEA-COMP:13340"/>
        <dbReference type="ChEBI" id="CHEBI:15378"/>
        <dbReference type="ChEBI" id="CHEBI:29950"/>
        <dbReference type="ChEBI" id="CHEBI:30616"/>
        <dbReference type="ChEBI" id="CHEBI:33019"/>
        <dbReference type="ChEBI" id="CHEBI:33737"/>
        <dbReference type="ChEBI" id="CHEBI:33738"/>
        <dbReference type="ChEBI" id="CHEBI:61963"/>
        <dbReference type="ChEBI" id="CHEBI:65315"/>
        <dbReference type="ChEBI" id="CHEBI:136798"/>
        <dbReference type="ChEBI" id="CHEBI:456215"/>
        <dbReference type="EC" id="2.8.1.4"/>
    </reaction>
</comment>
<dbReference type="SUPFAM" id="SSF52821">
    <property type="entry name" value="Rhodanese/Cell cycle control phosphatase"/>
    <property type="match status" value="1"/>
</dbReference>
<name>A0A510HL93_9ACTN</name>
<dbReference type="InterPro" id="IPR049962">
    <property type="entry name" value="THUMP_ThiI"/>
</dbReference>
<dbReference type="GO" id="GO:0005524">
    <property type="term" value="F:ATP binding"/>
    <property type="evidence" value="ECO:0007669"/>
    <property type="project" value="UniProtKB-UniRule"/>
</dbReference>
<dbReference type="SUPFAM" id="SSF52402">
    <property type="entry name" value="Adenine nucleotide alpha hydrolases-like"/>
    <property type="match status" value="1"/>
</dbReference>
<keyword evidence="7 11" id="KW-0694">RNA-binding</keyword>
<evidence type="ECO:0000256" key="2">
    <source>
        <dbReference type="ARBA" id="ARBA00022490"/>
    </source>
</evidence>
<dbReference type="HAMAP" id="MF_00021">
    <property type="entry name" value="ThiI"/>
    <property type="match status" value="1"/>
</dbReference>
<proteinExistence type="inferred from homology"/>
<evidence type="ECO:0000256" key="6">
    <source>
        <dbReference type="ARBA" id="ARBA00022840"/>
    </source>
</evidence>
<evidence type="ECO:0000256" key="10">
    <source>
        <dbReference type="ARBA" id="ARBA00023284"/>
    </source>
</evidence>
<dbReference type="InterPro" id="IPR049961">
    <property type="entry name" value="ThiI_N"/>
</dbReference>
<dbReference type="Gene3D" id="3.40.50.620">
    <property type="entry name" value="HUPs"/>
    <property type="match status" value="1"/>
</dbReference>
<keyword evidence="9" id="KW-1015">Disulfide bond</keyword>
<protein>
    <recommendedName>
        <fullName evidence="11">tRNA sulfurtransferase</fullName>
        <ecNumber evidence="11">2.8.1.4</ecNumber>
    </recommendedName>
    <alternativeName>
        <fullName evidence="11">Sulfur carrier protein ThiS sulfurtransferase</fullName>
    </alternativeName>
    <alternativeName>
        <fullName evidence="11">Thiamine biosynthesis protein ThiI</fullName>
    </alternativeName>
    <alternativeName>
        <fullName evidence="11">tRNA 4-thiouridine synthase</fullName>
    </alternativeName>
</protein>
<keyword evidence="6 11" id="KW-0067">ATP-binding</keyword>
<evidence type="ECO:0000256" key="1">
    <source>
        <dbReference type="ARBA" id="ARBA00004496"/>
    </source>
</evidence>
<keyword evidence="8 11" id="KW-0784">Thiamine biosynthesis</keyword>
<accession>A0A510HL93</accession>
<comment type="catalytic activity">
    <reaction evidence="11">
        <text>[ThiS sulfur-carrier protein]-C-terminal Gly-Gly-AMP + S-sulfanyl-L-cysteinyl-[cysteine desulfurase] + AH2 = [ThiS sulfur-carrier protein]-C-terminal-Gly-aminoethanethioate + L-cysteinyl-[cysteine desulfurase] + A + AMP + 2 H(+)</text>
        <dbReference type="Rhea" id="RHEA:43340"/>
        <dbReference type="Rhea" id="RHEA-COMP:12157"/>
        <dbReference type="Rhea" id="RHEA-COMP:12158"/>
        <dbReference type="Rhea" id="RHEA-COMP:12910"/>
        <dbReference type="Rhea" id="RHEA-COMP:19908"/>
        <dbReference type="ChEBI" id="CHEBI:13193"/>
        <dbReference type="ChEBI" id="CHEBI:15378"/>
        <dbReference type="ChEBI" id="CHEBI:17499"/>
        <dbReference type="ChEBI" id="CHEBI:29950"/>
        <dbReference type="ChEBI" id="CHEBI:61963"/>
        <dbReference type="ChEBI" id="CHEBI:90618"/>
        <dbReference type="ChEBI" id="CHEBI:232372"/>
        <dbReference type="ChEBI" id="CHEBI:456215"/>
    </reaction>
</comment>
<evidence type="ECO:0000313" key="14">
    <source>
        <dbReference type="EMBL" id="BBL80105.1"/>
    </source>
</evidence>
<dbReference type="InterPro" id="IPR014729">
    <property type="entry name" value="Rossmann-like_a/b/a_fold"/>
</dbReference>
<evidence type="ECO:0000313" key="15">
    <source>
        <dbReference type="Proteomes" id="UP000318065"/>
    </source>
</evidence>
<dbReference type="NCBIfam" id="TIGR00342">
    <property type="entry name" value="tRNA uracil 4-sulfurtransferase ThiI"/>
    <property type="match status" value="1"/>
</dbReference>
<dbReference type="GO" id="GO:0009229">
    <property type="term" value="P:thiamine diphosphate biosynthetic process"/>
    <property type="evidence" value="ECO:0007669"/>
    <property type="project" value="UniProtKB-UniRule"/>
</dbReference>
<dbReference type="InterPro" id="IPR050102">
    <property type="entry name" value="tRNA_sulfurtransferase_ThiI"/>
</dbReference>
<dbReference type="UniPathway" id="UPA00060"/>
<reference evidence="14" key="1">
    <citation type="journal article" date="2019" name="Microbiol. Resour. Announc.">
        <title>Complete Genome Sequence of Rubrobacter xylanophilus Strain AA3-22, Isolated from Arima Onsen in Japan.</title>
        <authorList>
            <person name="Tomariguchi N."/>
            <person name="Miyazaki K."/>
        </authorList>
    </citation>
    <scope>NUCLEOTIDE SEQUENCE [LARGE SCALE GENOMIC DNA]</scope>
    <source>
        <strain evidence="14">AA3-22</strain>
    </source>
</reference>
<evidence type="ECO:0000256" key="7">
    <source>
        <dbReference type="ARBA" id="ARBA00022884"/>
    </source>
</evidence>